<protein>
    <submittedName>
        <fullName evidence="1">Uncharacterized protein</fullName>
    </submittedName>
</protein>
<evidence type="ECO:0000313" key="2">
    <source>
        <dbReference type="Proteomes" id="UP000011991"/>
    </source>
</evidence>
<dbReference type="PATRIC" id="fig|1265738.3.peg.3926"/>
<evidence type="ECO:0000313" key="1">
    <source>
        <dbReference type="EMBL" id="EMI19151.1"/>
    </source>
</evidence>
<sequence>MKNGASEFCLASNKIIEGTRNLQRVAVVNPHCANHFQGLAMRESNWL</sequence>
<gene>
    <name evidence="1" type="ORF">RMSM_03923</name>
</gene>
<proteinExistence type="predicted"/>
<dbReference type="Proteomes" id="UP000011991">
    <property type="component" value="Unassembled WGS sequence"/>
</dbReference>
<dbReference type="EMBL" id="ANOG01000562">
    <property type="protein sequence ID" value="EMI19151.1"/>
    <property type="molecule type" value="Genomic_DNA"/>
</dbReference>
<keyword evidence="2" id="KW-1185">Reference proteome</keyword>
<accession>M5RIX1</accession>
<dbReference type="AlphaFoldDB" id="M5RIX1"/>
<organism evidence="1 2">
    <name type="scientific">Rhodopirellula maiorica SM1</name>
    <dbReference type="NCBI Taxonomy" id="1265738"/>
    <lineage>
        <taxon>Bacteria</taxon>
        <taxon>Pseudomonadati</taxon>
        <taxon>Planctomycetota</taxon>
        <taxon>Planctomycetia</taxon>
        <taxon>Pirellulales</taxon>
        <taxon>Pirellulaceae</taxon>
        <taxon>Novipirellula</taxon>
    </lineage>
</organism>
<reference evidence="1 2" key="1">
    <citation type="journal article" date="2013" name="Mar. Genomics">
        <title>Expression of sulfatases in Rhodopirellula baltica and the diversity of sulfatases in the genus Rhodopirellula.</title>
        <authorList>
            <person name="Wegner C.E."/>
            <person name="Richter-Heitmann T."/>
            <person name="Klindworth A."/>
            <person name="Klockow C."/>
            <person name="Richter M."/>
            <person name="Achstetter T."/>
            <person name="Glockner F.O."/>
            <person name="Harder J."/>
        </authorList>
    </citation>
    <scope>NUCLEOTIDE SEQUENCE [LARGE SCALE GENOMIC DNA]</scope>
    <source>
        <strain evidence="1 2">SM1</strain>
    </source>
</reference>
<name>M5RIX1_9BACT</name>
<comment type="caution">
    <text evidence="1">The sequence shown here is derived from an EMBL/GenBank/DDBJ whole genome shotgun (WGS) entry which is preliminary data.</text>
</comment>